<dbReference type="Proteomes" id="UP000245647">
    <property type="component" value="Unassembled WGS sequence"/>
</dbReference>
<dbReference type="NCBIfam" id="TIGR03523">
    <property type="entry name" value="GldN"/>
    <property type="match status" value="1"/>
</dbReference>
<sequence>MKIVLFISMILLVTSTFAQQTVSPASVEDTVAVPVTMTDSVPVSSVTAVPGDTSVLQDTIPLTDGYFQANTALEGAVPFQYPKIDPANIRFYKRVWRDIDLADQRNQLLGVKGASLIEAIMKDIAAGKLTPYEPSEDSFKHRLSAREGSARFQDSVLVPIFDQDGNQIESKMVLNDFDPAKVTKFRIKEDIFLDKQRGRVETRIIGVAPMMNVTTSDSTAQSVGSTPAFWLYFPQLRYTLVKMDVSDPERDLFEMTMDDVFVQRKFVGTIVREASASRQGVAGEDGMDADKMERRIEDFKKNLWQNPDGTKVLTTVDKKKKVE</sequence>
<feature type="signal peptide" evidence="1">
    <location>
        <begin position="1"/>
        <end position="18"/>
    </location>
</feature>
<dbReference type="RefSeq" id="WP_109416411.1">
    <property type="nucleotide sequence ID" value="NZ_QEAS01000011.1"/>
</dbReference>
<protein>
    <recommendedName>
        <fullName evidence="4">Gliding motility protein GldN</fullName>
    </recommendedName>
</protein>
<dbReference type="OrthoDB" id="1141916at2"/>
<reference evidence="2 3" key="1">
    <citation type="submission" date="2018-04" db="EMBL/GenBank/DDBJ databases">
        <title>Pedobacter chongqingensis sp. nov., isolated from a rottenly hemp rope.</title>
        <authorList>
            <person name="Cai Y."/>
        </authorList>
    </citation>
    <scope>NUCLEOTIDE SEQUENCE [LARGE SCALE GENOMIC DNA]</scope>
    <source>
        <strain evidence="2 3">FJ4-8</strain>
    </source>
</reference>
<name>A0A2U2PEZ4_9SPHI</name>
<dbReference type="Pfam" id="PF19841">
    <property type="entry name" value="GldN"/>
    <property type="match status" value="1"/>
</dbReference>
<gene>
    <name evidence="2" type="ORF">DDR33_13910</name>
</gene>
<evidence type="ECO:0000313" key="3">
    <source>
        <dbReference type="Proteomes" id="UP000245647"/>
    </source>
</evidence>
<evidence type="ECO:0000313" key="2">
    <source>
        <dbReference type="EMBL" id="PWG79894.1"/>
    </source>
</evidence>
<keyword evidence="3" id="KW-1185">Reference proteome</keyword>
<keyword evidence="1" id="KW-0732">Signal</keyword>
<dbReference type="EMBL" id="QEAS01000011">
    <property type="protein sequence ID" value="PWG79894.1"/>
    <property type="molecule type" value="Genomic_DNA"/>
</dbReference>
<feature type="chain" id="PRO_5015513762" description="Gliding motility protein GldN" evidence="1">
    <location>
        <begin position="19"/>
        <end position="323"/>
    </location>
</feature>
<evidence type="ECO:0008006" key="4">
    <source>
        <dbReference type="Google" id="ProtNLM"/>
    </source>
</evidence>
<evidence type="ECO:0000256" key="1">
    <source>
        <dbReference type="SAM" id="SignalP"/>
    </source>
</evidence>
<dbReference type="InterPro" id="IPR019847">
    <property type="entry name" value="Gliding_motility_assoc_GldN"/>
</dbReference>
<dbReference type="AlphaFoldDB" id="A0A2U2PEZ4"/>
<comment type="caution">
    <text evidence="2">The sequence shown here is derived from an EMBL/GenBank/DDBJ whole genome shotgun (WGS) entry which is preliminary data.</text>
</comment>
<proteinExistence type="predicted"/>
<accession>A0A2U2PEZ4</accession>
<organism evidence="2 3">
    <name type="scientific">Pararcticibacter amylolyticus</name>
    <dbReference type="NCBI Taxonomy" id="2173175"/>
    <lineage>
        <taxon>Bacteria</taxon>
        <taxon>Pseudomonadati</taxon>
        <taxon>Bacteroidota</taxon>
        <taxon>Sphingobacteriia</taxon>
        <taxon>Sphingobacteriales</taxon>
        <taxon>Sphingobacteriaceae</taxon>
        <taxon>Pararcticibacter</taxon>
    </lineage>
</organism>